<evidence type="ECO:0000313" key="2">
    <source>
        <dbReference type="Proteomes" id="UP001186974"/>
    </source>
</evidence>
<evidence type="ECO:0000313" key="1">
    <source>
        <dbReference type="EMBL" id="KAK3079877.1"/>
    </source>
</evidence>
<proteinExistence type="predicted"/>
<reference evidence="1" key="1">
    <citation type="submission" date="2024-09" db="EMBL/GenBank/DDBJ databases">
        <title>Black Yeasts Isolated from many extreme environments.</title>
        <authorList>
            <person name="Coleine C."/>
            <person name="Stajich J.E."/>
            <person name="Selbmann L."/>
        </authorList>
    </citation>
    <scope>NUCLEOTIDE SEQUENCE</scope>
    <source>
        <strain evidence="1">CCFEE 5737</strain>
    </source>
</reference>
<dbReference type="Proteomes" id="UP001186974">
    <property type="component" value="Unassembled WGS sequence"/>
</dbReference>
<protein>
    <submittedName>
        <fullName evidence="1">Uncharacterized protein</fullName>
    </submittedName>
</protein>
<name>A0ACC3DT20_9PEZI</name>
<organism evidence="1 2">
    <name type="scientific">Coniosporium uncinatum</name>
    <dbReference type="NCBI Taxonomy" id="93489"/>
    <lineage>
        <taxon>Eukaryota</taxon>
        <taxon>Fungi</taxon>
        <taxon>Dikarya</taxon>
        <taxon>Ascomycota</taxon>
        <taxon>Pezizomycotina</taxon>
        <taxon>Dothideomycetes</taxon>
        <taxon>Dothideomycetes incertae sedis</taxon>
        <taxon>Coniosporium</taxon>
    </lineage>
</organism>
<dbReference type="EMBL" id="JAWDJW010000871">
    <property type="protein sequence ID" value="KAK3079877.1"/>
    <property type="molecule type" value="Genomic_DNA"/>
</dbReference>
<keyword evidence="2" id="KW-1185">Reference proteome</keyword>
<accession>A0ACC3DT20</accession>
<gene>
    <name evidence="1" type="ORF">LTS18_003695</name>
</gene>
<comment type="caution">
    <text evidence="1">The sequence shown here is derived from an EMBL/GenBank/DDBJ whole genome shotgun (WGS) entry which is preliminary data.</text>
</comment>
<sequence length="441" mass="50281">MGLKKEFSEAVRALNEIDFSTSTLEEINVFETTVRYLGGLIAAYDLSGDPTLLHKSRELGDMLYKAFDTPNRMPVLRWDFKAAIRGEPQEAADSVLLAEIGSLTLEFTRLSQITQDPKYYDAIQRVMDIFEEQQMETTLPGMWPIAVNAKARNFVSYTGFTIGGMADSTYEYLPKQYMILGGAWPQYRRLYEKSLKTMKRSIFYRPMTNDGSDILFPGQITSDGQQPVSNLTTDTQVQHLGCFAGGMVALGAKIFRREAQDMDVAKKLVEGCLWAYEKMPNGIMPEILHTIQCPDPIECDWNEMSWYEHVNKSYPGTDSGKEKAEKYHLPRGVSKVDDTRYVLRPEAIESVFILYRITGDASLRERAWTMFENIIKPTKTNIAHAGLIDCLASEPPKNDRMESSWLAETLKYFYLIFSEPSMISLDEYVLNTEAHPFKRPI</sequence>